<dbReference type="EMBL" id="FOXH01000006">
    <property type="protein sequence ID" value="SFP85391.1"/>
    <property type="molecule type" value="Genomic_DNA"/>
</dbReference>
<gene>
    <name evidence="1" type="ORF">SAMN04515674_106158</name>
</gene>
<sequence>MKISEIQQLSESFQALTPEQKMLLKESFMKSLAEIDNLGEMDEETSRQIKGGTDLTKWFLGFFLNSNQA</sequence>
<protein>
    <submittedName>
        <fullName evidence="1">Uncharacterized protein</fullName>
    </submittedName>
</protein>
<dbReference type="Proteomes" id="UP000199306">
    <property type="component" value="Unassembled WGS sequence"/>
</dbReference>
<evidence type="ECO:0000313" key="2">
    <source>
        <dbReference type="Proteomes" id="UP000199306"/>
    </source>
</evidence>
<keyword evidence="2" id="KW-1185">Reference proteome</keyword>
<accession>A0A1I5TR65</accession>
<proteinExistence type="predicted"/>
<reference evidence="1 2" key="1">
    <citation type="submission" date="2016-10" db="EMBL/GenBank/DDBJ databases">
        <authorList>
            <person name="de Groot N.N."/>
        </authorList>
    </citation>
    <scope>NUCLEOTIDE SEQUENCE [LARGE SCALE GENOMIC DNA]</scope>
    <source>
        <strain evidence="2">E92,LMG 26720,CCM 7988</strain>
    </source>
</reference>
<name>A0A1I5TR65_9BACT</name>
<dbReference type="AlphaFoldDB" id="A0A1I5TR65"/>
<evidence type="ECO:0000313" key="1">
    <source>
        <dbReference type="EMBL" id="SFP85391.1"/>
    </source>
</evidence>
<organism evidence="1 2">
    <name type="scientific">Pseudarcicella hirudinis</name>
    <dbReference type="NCBI Taxonomy" id="1079859"/>
    <lineage>
        <taxon>Bacteria</taxon>
        <taxon>Pseudomonadati</taxon>
        <taxon>Bacteroidota</taxon>
        <taxon>Cytophagia</taxon>
        <taxon>Cytophagales</taxon>
        <taxon>Flectobacillaceae</taxon>
        <taxon>Pseudarcicella</taxon>
    </lineage>
</organism>